<organism evidence="6 7">
    <name type="scientific">Acipenser oxyrinchus oxyrinchus</name>
    <dbReference type="NCBI Taxonomy" id="40147"/>
    <lineage>
        <taxon>Eukaryota</taxon>
        <taxon>Metazoa</taxon>
        <taxon>Chordata</taxon>
        <taxon>Craniata</taxon>
        <taxon>Vertebrata</taxon>
        <taxon>Euteleostomi</taxon>
        <taxon>Actinopterygii</taxon>
        <taxon>Chondrostei</taxon>
        <taxon>Acipenseriformes</taxon>
        <taxon>Acipenseridae</taxon>
        <taxon>Acipenser</taxon>
    </lineage>
</organism>
<evidence type="ECO:0000256" key="4">
    <source>
        <dbReference type="SAM" id="SignalP"/>
    </source>
</evidence>
<dbReference type="InterPro" id="IPR051287">
    <property type="entry name" value="TCR_variable_region"/>
</dbReference>
<dbReference type="EMBL" id="JAGXEW010000027">
    <property type="protein sequence ID" value="KAK1156677.1"/>
    <property type="molecule type" value="Genomic_DNA"/>
</dbReference>
<feature type="signal peptide" evidence="4">
    <location>
        <begin position="1"/>
        <end position="20"/>
    </location>
</feature>
<keyword evidence="2" id="KW-0391">Immunity</keyword>
<dbReference type="PANTHER" id="PTHR19367">
    <property type="entry name" value="T-CELL RECEPTOR ALPHA CHAIN V REGION"/>
    <property type="match status" value="1"/>
</dbReference>
<evidence type="ECO:0000256" key="2">
    <source>
        <dbReference type="ARBA" id="ARBA00023130"/>
    </source>
</evidence>
<gene>
    <name evidence="6" type="ORF">AOXY_G25696</name>
</gene>
<reference evidence="6" key="1">
    <citation type="submission" date="2022-02" db="EMBL/GenBank/DDBJ databases">
        <title>Atlantic sturgeon de novo genome assembly.</title>
        <authorList>
            <person name="Stock M."/>
            <person name="Klopp C."/>
            <person name="Guiguen Y."/>
            <person name="Cabau C."/>
            <person name="Parinello H."/>
            <person name="Santidrian Yebra-Pimentel E."/>
            <person name="Kuhl H."/>
            <person name="Dirks R.P."/>
            <person name="Guessner J."/>
            <person name="Wuertz S."/>
            <person name="Du K."/>
            <person name="Schartl M."/>
        </authorList>
    </citation>
    <scope>NUCLEOTIDE SEQUENCE</scope>
    <source>
        <strain evidence="6">STURGEONOMICS-FGT-2020</strain>
        <tissue evidence="6">Whole blood</tissue>
    </source>
</reference>
<sequence>MACNILFIVTIVPWIGCIAADVVTQSPDNLNVTEGKTIELGCRYSATSNSPDFFWYIQYPNDSPSPHHEHRVWILIPPDKHTGLFTLCEISGSSISDSTITDCE</sequence>
<dbReference type="SUPFAM" id="SSF48726">
    <property type="entry name" value="Immunoglobulin"/>
    <property type="match status" value="1"/>
</dbReference>
<evidence type="ECO:0000313" key="7">
    <source>
        <dbReference type="Proteomes" id="UP001230051"/>
    </source>
</evidence>
<dbReference type="InterPro" id="IPR007110">
    <property type="entry name" value="Ig-like_dom"/>
</dbReference>
<dbReference type="Gene3D" id="2.60.40.10">
    <property type="entry name" value="Immunoglobulins"/>
    <property type="match status" value="1"/>
</dbReference>
<evidence type="ECO:0000256" key="3">
    <source>
        <dbReference type="ARBA" id="ARBA00023319"/>
    </source>
</evidence>
<evidence type="ECO:0000256" key="1">
    <source>
        <dbReference type="ARBA" id="ARBA00022729"/>
    </source>
</evidence>
<dbReference type="InterPro" id="IPR013783">
    <property type="entry name" value="Ig-like_fold"/>
</dbReference>
<proteinExistence type="predicted"/>
<keyword evidence="1 4" id="KW-0732">Signal</keyword>
<dbReference type="PANTHER" id="PTHR19367:SF18">
    <property type="entry name" value="T CELL RECEPTOR ALPHA VARIABLE 16"/>
    <property type="match status" value="1"/>
</dbReference>
<dbReference type="Proteomes" id="UP001230051">
    <property type="component" value="Unassembled WGS sequence"/>
</dbReference>
<dbReference type="InterPro" id="IPR036179">
    <property type="entry name" value="Ig-like_dom_sf"/>
</dbReference>
<accession>A0AAD8FYN1</accession>
<name>A0AAD8FYN1_ACIOX</name>
<feature type="chain" id="PRO_5042248909" description="Ig-like domain-containing protein" evidence="4">
    <location>
        <begin position="21"/>
        <end position="104"/>
    </location>
</feature>
<evidence type="ECO:0000259" key="5">
    <source>
        <dbReference type="PROSITE" id="PS50835"/>
    </source>
</evidence>
<comment type="caution">
    <text evidence="6">The sequence shown here is derived from an EMBL/GenBank/DDBJ whole genome shotgun (WGS) entry which is preliminary data.</text>
</comment>
<keyword evidence="3" id="KW-0393">Immunoglobulin domain</keyword>
<dbReference type="PROSITE" id="PS50835">
    <property type="entry name" value="IG_LIKE"/>
    <property type="match status" value="1"/>
</dbReference>
<dbReference type="GO" id="GO:0002250">
    <property type="term" value="P:adaptive immune response"/>
    <property type="evidence" value="ECO:0007669"/>
    <property type="project" value="UniProtKB-KW"/>
</dbReference>
<protein>
    <recommendedName>
        <fullName evidence="5">Ig-like domain-containing protein</fullName>
    </recommendedName>
</protein>
<feature type="domain" description="Ig-like" evidence="5">
    <location>
        <begin position="13"/>
        <end position="104"/>
    </location>
</feature>
<evidence type="ECO:0000313" key="6">
    <source>
        <dbReference type="EMBL" id="KAK1156677.1"/>
    </source>
</evidence>
<keyword evidence="2" id="KW-1064">Adaptive immunity</keyword>
<dbReference type="AlphaFoldDB" id="A0AAD8FYN1"/>
<keyword evidence="7" id="KW-1185">Reference proteome</keyword>